<protein>
    <recommendedName>
        <fullName evidence="6">Bee-milk protein</fullName>
    </recommendedName>
</protein>
<evidence type="ECO:0008006" key="6">
    <source>
        <dbReference type="Google" id="ProtNLM"/>
    </source>
</evidence>
<sequence length="443" mass="50597">MNEVWTDLLAQSSPQRNFANQRHLVPRILPRTFARSTSEGHLHSRMRAILSLVCAALALTCVSTHEGEDEKDMEPVIWTGGETLDPRTGETHYNGLCTRAQLHDHWAFVAIPKLKPDVQSTCAKLDMRRKIGGETKHILTPFPPNEPTDPQSPKKLQSVVDLCIDHLNSVWVLDVGAIYPPANEDDPTPIICHPKICAYHAADGKLRYEMNLLPYVGPMSRLQFINVDYDQKGNPFVYVSDAGTKAIIVCDIKRDICHRVELPEDVLSEYAPRDVLYTVLIRKADGHNKLYFTYRSGENVWCVNTEDLQKDKSCSKAWVVGKKEDKIIILGTDDWSCLYFRKENSTKEVYKWNTETDFDSKNFLLVHKSHTDMTPTHAMADYKNGVMRICLSNLIDYLKHNTHTKDAKNSLENHQERMQTRYSPESLVLLLHSVPAFNCSKYK</sequence>
<evidence type="ECO:0000313" key="5">
    <source>
        <dbReference type="Proteomes" id="UP000466442"/>
    </source>
</evidence>
<dbReference type="EMBL" id="WIXP02000013">
    <property type="protein sequence ID" value="KAF6201103.1"/>
    <property type="molecule type" value="Genomic_DNA"/>
</dbReference>
<evidence type="ECO:0000313" key="4">
    <source>
        <dbReference type="EMBL" id="KAF6201103.1"/>
    </source>
</evidence>
<dbReference type="Proteomes" id="UP000466442">
    <property type="component" value="Unassembled WGS sequence"/>
</dbReference>
<dbReference type="PANTHER" id="PTHR10009">
    <property type="entry name" value="PROTEIN YELLOW-RELATED"/>
    <property type="match status" value="1"/>
</dbReference>
<name>A0A8S9WWN4_APOLU</name>
<dbReference type="Gene3D" id="2.120.10.30">
    <property type="entry name" value="TolB, C-terminal domain"/>
    <property type="match status" value="1"/>
</dbReference>
<evidence type="ECO:0000256" key="1">
    <source>
        <dbReference type="ARBA" id="ARBA00004613"/>
    </source>
</evidence>
<comment type="caution">
    <text evidence="4">The sequence shown here is derived from an EMBL/GenBank/DDBJ whole genome shotgun (WGS) entry which is preliminary data.</text>
</comment>
<keyword evidence="3" id="KW-0964">Secreted</keyword>
<gene>
    <name evidence="4" type="ORF">GE061_005550</name>
</gene>
<evidence type="ECO:0000256" key="3">
    <source>
        <dbReference type="ARBA" id="ARBA00022525"/>
    </source>
</evidence>
<reference evidence="4" key="1">
    <citation type="journal article" date="2021" name="Mol. Ecol. Resour.">
        <title>Apolygus lucorum genome provides insights into omnivorousness and mesophyll feeding.</title>
        <authorList>
            <person name="Liu Y."/>
            <person name="Liu H."/>
            <person name="Wang H."/>
            <person name="Huang T."/>
            <person name="Liu B."/>
            <person name="Yang B."/>
            <person name="Yin L."/>
            <person name="Li B."/>
            <person name="Zhang Y."/>
            <person name="Zhang S."/>
            <person name="Jiang F."/>
            <person name="Zhang X."/>
            <person name="Ren Y."/>
            <person name="Wang B."/>
            <person name="Wang S."/>
            <person name="Lu Y."/>
            <person name="Wu K."/>
            <person name="Fan W."/>
            <person name="Wang G."/>
        </authorList>
    </citation>
    <scope>NUCLEOTIDE SEQUENCE</scope>
    <source>
        <strain evidence="4">12Hb</strain>
    </source>
</reference>
<comment type="similarity">
    <text evidence="2">Belongs to the major royal jelly protein family.</text>
</comment>
<accession>A0A8S9WWN4</accession>
<dbReference type="AlphaFoldDB" id="A0A8S9WWN4"/>
<keyword evidence="5" id="KW-1185">Reference proteome</keyword>
<comment type="subcellular location">
    <subcellularLocation>
        <location evidence="1">Secreted</location>
    </subcellularLocation>
</comment>
<dbReference type="InterPro" id="IPR017996">
    <property type="entry name" value="MRJP/yellow-related"/>
</dbReference>
<dbReference type="Pfam" id="PF03022">
    <property type="entry name" value="MRJP"/>
    <property type="match status" value="1"/>
</dbReference>
<proteinExistence type="inferred from homology"/>
<dbReference type="InterPro" id="IPR011042">
    <property type="entry name" value="6-blade_b-propeller_TolB-like"/>
</dbReference>
<dbReference type="PANTHER" id="PTHR10009:SF8">
    <property type="entry name" value="IP19120P"/>
    <property type="match status" value="1"/>
</dbReference>
<evidence type="ECO:0000256" key="2">
    <source>
        <dbReference type="ARBA" id="ARBA00009127"/>
    </source>
</evidence>
<dbReference type="OrthoDB" id="6583604at2759"/>
<dbReference type="GO" id="GO:0005576">
    <property type="term" value="C:extracellular region"/>
    <property type="evidence" value="ECO:0007669"/>
    <property type="project" value="UniProtKB-SubCell"/>
</dbReference>
<organism evidence="4 5">
    <name type="scientific">Apolygus lucorum</name>
    <name type="common">Small green plant bug</name>
    <name type="synonym">Lygocoris lucorum</name>
    <dbReference type="NCBI Taxonomy" id="248454"/>
    <lineage>
        <taxon>Eukaryota</taxon>
        <taxon>Metazoa</taxon>
        <taxon>Ecdysozoa</taxon>
        <taxon>Arthropoda</taxon>
        <taxon>Hexapoda</taxon>
        <taxon>Insecta</taxon>
        <taxon>Pterygota</taxon>
        <taxon>Neoptera</taxon>
        <taxon>Paraneoptera</taxon>
        <taxon>Hemiptera</taxon>
        <taxon>Heteroptera</taxon>
        <taxon>Panheteroptera</taxon>
        <taxon>Cimicomorpha</taxon>
        <taxon>Miridae</taxon>
        <taxon>Mirini</taxon>
        <taxon>Apolygus</taxon>
    </lineage>
</organism>